<evidence type="ECO:0008006" key="3">
    <source>
        <dbReference type="Google" id="ProtNLM"/>
    </source>
</evidence>
<evidence type="ECO:0000313" key="2">
    <source>
        <dbReference type="Proteomes" id="UP000648187"/>
    </source>
</evidence>
<gene>
    <name evidence="1" type="ORF">HW555_007668</name>
</gene>
<dbReference type="AlphaFoldDB" id="A0A835GCC1"/>
<keyword evidence="2" id="KW-1185">Reference proteome</keyword>
<evidence type="ECO:0000313" key="1">
    <source>
        <dbReference type="EMBL" id="KAF9414414.1"/>
    </source>
</evidence>
<sequence length="186" mass="20773">MDEETIVRICSTAFLVEEIESAKNLLFEALPAKQRNVSRKGSGKSTRDLYDIISVLKQADPEEIPIFVAKELHKLPPVTFDHVDVTRLLKDILILQKDLIEIKDTYVTSTQLNEVKNEVENLKQASIVNNFDLNVNQKRGGSCRIDSFCLDSGPSGLPHITERVHLKDNGNTSAVTNNEANNLSTL</sequence>
<comment type="caution">
    <text evidence="1">The sequence shown here is derived from an EMBL/GenBank/DDBJ whole genome shotgun (WGS) entry which is preliminary data.</text>
</comment>
<name>A0A835GCC1_SPOEX</name>
<reference evidence="1" key="1">
    <citation type="submission" date="2020-08" db="EMBL/GenBank/DDBJ databases">
        <title>Spodoptera exigua strain:BAW_Kor-Di-RS1 Genome sequencing and assembly.</title>
        <authorList>
            <person name="Kim J."/>
            <person name="Nam H.Y."/>
            <person name="Kwon M."/>
            <person name="Choi J.H."/>
            <person name="Cho S.R."/>
            <person name="Kim G.-H."/>
        </authorList>
    </citation>
    <scope>NUCLEOTIDE SEQUENCE</scope>
    <source>
        <strain evidence="1">BAW_Kor-Di-RS1</strain>
        <tissue evidence="1">Whole-body</tissue>
    </source>
</reference>
<protein>
    <recommendedName>
        <fullName evidence="3">Mutant cadherin</fullName>
    </recommendedName>
</protein>
<dbReference type="EMBL" id="JACKWZ010000134">
    <property type="protein sequence ID" value="KAF9414414.1"/>
    <property type="molecule type" value="Genomic_DNA"/>
</dbReference>
<dbReference type="Proteomes" id="UP000648187">
    <property type="component" value="Unassembled WGS sequence"/>
</dbReference>
<proteinExistence type="predicted"/>
<accession>A0A835GCC1</accession>
<organism evidence="1 2">
    <name type="scientific">Spodoptera exigua</name>
    <name type="common">Beet armyworm</name>
    <name type="synonym">Noctua fulgens</name>
    <dbReference type="NCBI Taxonomy" id="7107"/>
    <lineage>
        <taxon>Eukaryota</taxon>
        <taxon>Metazoa</taxon>
        <taxon>Ecdysozoa</taxon>
        <taxon>Arthropoda</taxon>
        <taxon>Hexapoda</taxon>
        <taxon>Insecta</taxon>
        <taxon>Pterygota</taxon>
        <taxon>Neoptera</taxon>
        <taxon>Endopterygota</taxon>
        <taxon>Lepidoptera</taxon>
        <taxon>Glossata</taxon>
        <taxon>Ditrysia</taxon>
        <taxon>Noctuoidea</taxon>
        <taxon>Noctuidae</taxon>
        <taxon>Amphipyrinae</taxon>
        <taxon>Spodoptera</taxon>
    </lineage>
</organism>